<keyword evidence="5" id="KW-0460">Magnesium</keyword>
<dbReference type="EMBL" id="JAJGMW010000008">
    <property type="protein sequence ID" value="MCC4212584.1"/>
    <property type="molecule type" value="Genomic_DNA"/>
</dbReference>
<dbReference type="InterPro" id="IPR015797">
    <property type="entry name" value="NUDIX_hydrolase-like_dom_sf"/>
</dbReference>
<evidence type="ECO:0000256" key="2">
    <source>
        <dbReference type="ARBA" id="ARBA00001946"/>
    </source>
</evidence>
<evidence type="ECO:0000256" key="5">
    <source>
        <dbReference type="ARBA" id="ARBA00022842"/>
    </source>
</evidence>
<dbReference type="Pfam" id="PF00293">
    <property type="entry name" value="NUDIX"/>
    <property type="match status" value="1"/>
</dbReference>
<dbReference type="CDD" id="cd03426">
    <property type="entry name" value="NUDIX_CoAse_Nudt7"/>
    <property type="match status" value="1"/>
</dbReference>
<protein>
    <submittedName>
        <fullName evidence="8">CoA pyrophosphatase</fullName>
    </submittedName>
</protein>
<evidence type="ECO:0000313" key="8">
    <source>
        <dbReference type="EMBL" id="MCC4212584.1"/>
    </source>
</evidence>
<evidence type="ECO:0000313" key="9">
    <source>
        <dbReference type="Proteomes" id="UP001197770"/>
    </source>
</evidence>
<feature type="domain" description="Nudix hydrolase" evidence="7">
    <location>
        <begin position="45"/>
        <end position="189"/>
    </location>
</feature>
<keyword evidence="6" id="KW-0464">Manganese</keyword>
<dbReference type="InterPro" id="IPR000086">
    <property type="entry name" value="NUDIX_hydrolase_dom"/>
</dbReference>
<organism evidence="8 9">
    <name type="scientific">Leeuwenhoekiella parthenopeia</name>
    <dbReference type="NCBI Taxonomy" id="2890320"/>
    <lineage>
        <taxon>Bacteria</taxon>
        <taxon>Pseudomonadati</taxon>
        <taxon>Bacteroidota</taxon>
        <taxon>Flavobacteriia</taxon>
        <taxon>Flavobacteriales</taxon>
        <taxon>Flavobacteriaceae</taxon>
        <taxon>Leeuwenhoekiella</taxon>
    </lineage>
</organism>
<evidence type="ECO:0000256" key="1">
    <source>
        <dbReference type="ARBA" id="ARBA00001936"/>
    </source>
</evidence>
<dbReference type="InterPro" id="IPR045121">
    <property type="entry name" value="CoAse"/>
</dbReference>
<evidence type="ECO:0000256" key="3">
    <source>
        <dbReference type="ARBA" id="ARBA00022723"/>
    </source>
</evidence>
<dbReference type="PROSITE" id="PS51462">
    <property type="entry name" value="NUDIX"/>
    <property type="match status" value="1"/>
</dbReference>
<name>A0ABS8GRH9_9FLAO</name>
<gene>
    <name evidence="8" type="ORF">LLW17_07640</name>
</gene>
<keyword evidence="4" id="KW-0378">Hydrolase</keyword>
<keyword evidence="9" id="KW-1185">Reference proteome</keyword>
<comment type="cofactor">
    <cofactor evidence="2">
        <name>Mg(2+)</name>
        <dbReference type="ChEBI" id="CHEBI:18420"/>
    </cofactor>
</comment>
<comment type="cofactor">
    <cofactor evidence="1">
        <name>Mn(2+)</name>
        <dbReference type="ChEBI" id="CHEBI:29035"/>
    </cofactor>
</comment>
<dbReference type="PANTHER" id="PTHR12992:SF11">
    <property type="entry name" value="MITOCHONDRIAL COENZYME A DIPHOSPHATASE NUDT8"/>
    <property type="match status" value="1"/>
</dbReference>
<dbReference type="PANTHER" id="PTHR12992">
    <property type="entry name" value="NUDIX HYDROLASE"/>
    <property type="match status" value="1"/>
</dbReference>
<accession>A0ABS8GRH9</accession>
<reference evidence="8 9" key="1">
    <citation type="submission" date="2021-11" db="EMBL/GenBank/DDBJ databases">
        <title>Seasonal and diel survey of microbial diversity of the Tyrrhenian coast.</title>
        <authorList>
            <person name="Gattoni G."/>
            <person name="Corral P."/>
        </authorList>
    </citation>
    <scope>NUCLEOTIDE SEQUENCE [LARGE SCALE GENOMIC DNA]</scope>
    <source>
        <strain evidence="8 9">Mr9</strain>
    </source>
</reference>
<sequence length="215" mass="24255">MQFEEFVKRVSKLSNLDLPGQEAHYLMAPAERIQQLSALDVEQRKPREAGVMAVFYPNSKGETTLVLILRRTYKGVHSNQVGFPGGKAEAVDVDLEDTARRETEEEVGLKGEDIRVLKKLTRLYIPPSNFWVQPFIGVVDYTPEFIPEEAEVAAILEVPLTAFLSDKSLIRRQIDTSYGSMIDVPAFQLAGHVVWGATAMMLSEIKWVLREIDTF</sequence>
<dbReference type="Proteomes" id="UP001197770">
    <property type="component" value="Unassembled WGS sequence"/>
</dbReference>
<evidence type="ECO:0000256" key="6">
    <source>
        <dbReference type="ARBA" id="ARBA00023211"/>
    </source>
</evidence>
<dbReference type="Gene3D" id="3.90.79.10">
    <property type="entry name" value="Nucleoside Triphosphate Pyrophosphohydrolase"/>
    <property type="match status" value="1"/>
</dbReference>
<comment type="caution">
    <text evidence="8">The sequence shown here is derived from an EMBL/GenBank/DDBJ whole genome shotgun (WGS) entry which is preliminary data.</text>
</comment>
<dbReference type="RefSeq" id="WP_228229662.1">
    <property type="nucleotide sequence ID" value="NZ_JAJGMW010000008.1"/>
</dbReference>
<dbReference type="SUPFAM" id="SSF55811">
    <property type="entry name" value="Nudix"/>
    <property type="match status" value="1"/>
</dbReference>
<proteinExistence type="predicted"/>
<evidence type="ECO:0000256" key="4">
    <source>
        <dbReference type="ARBA" id="ARBA00022801"/>
    </source>
</evidence>
<keyword evidence="3" id="KW-0479">Metal-binding</keyword>
<evidence type="ECO:0000259" key="7">
    <source>
        <dbReference type="PROSITE" id="PS51462"/>
    </source>
</evidence>